<dbReference type="EMBL" id="AORC01000004">
    <property type="protein sequence ID" value="EYT50556.1"/>
    <property type="molecule type" value="Genomic_DNA"/>
</dbReference>
<dbReference type="GO" id="GO:0000287">
    <property type="term" value="F:magnesium ion binding"/>
    <property type="evidence" value="ECO:0007669"/>
    <property type="project" value="UniProtKB-UniRule"/>
</dbReference>
<dbReference type="UniPathway" id="UPA00053">
    <property type="reaction ID" value="UER00088"/>
</dbReference>
<feature type="binding site" evidence="7">
    <location>
        <position position="61"/>
    </location>
    <ligand>
        <name>substrate</name>
    </ligand>
</feature>
<feature type="binding site" evidence="7">
    <location>
        <begin position="15"/>
        <end position="20"/>
    </location>
    <ligand>
        <name>ATP</name>
        <dbReference type="ChEBI" id="CHEBI:30616"/>
    </ligand>
</feature>
<evidence type="ECO:0000256" key="3">
    <source>
        <dbReference type="ARBA" id="ARBA00022741"/>
    </source>
</evidence>
<sequence>MSSTALSAVLIGPMAAGKTAVGRELARRLREPFADLDALIVEAAGKSIPEIFAEDGEGYFRDLEARLLAEALVARTGVLALGGGAPVRFESGDLLRGGPVVLLRVDEETVATRLRRTQDRPMLSGEDPMQRWREITAERMPHYRDVARWVVDTHRQPPAALARRIHDLIREDPPKETA</sequence>
<proteinExistence type="inferred from homology"/>
<evidence type="ECO:0000256" key="7">
    <source>
        <dbReference type="HAMAP-Rule" id="MF_00109"/>
    </source>
</evidence>
<keyword evidence="7" id="KW-0963">Cytoplasm</keyword>
<dbReference type="Gene3D" id="3.40.50.300">
    <property type="entry name" value="P-loop containing nucleotide triphosphate hydrolases"/>
    <property type="match status" value="1"/>
</dbReference>
<evidence type="ECO:0000256" key="6">
    <source>
        <dbReference type="ARBA" id="ARBA00023141"/>
    </source>
</evidence>
<dbReference type="PANTHER" id="PTHR21087:SF16">
    <property type="entry name" value="SHIKIMATE KINASE 1, CHLOROPLASTIC"/>
    <property type="match status" value="1"/>
</dbReference>
<dbReference type="HAMAP" id="MF_00109">
    <property type="entry name" value="Shikimate_kinase"/>
    <property type="match status" value="1"/>
</dbReference>
<comment type="subunit">
    <text evidence="7">Monomer.</text>
</comment>
<comment type="similarity">
    <text evidence="7">Belongs to the shikimate kinase family.</text>
</comment>
<dbReference type="Pfam" id="PF01202">
    <property type="entry name" value="SKI"/>
    <property type="match status" value="1"/>
</dbReference>
<dbReference type="CDD" id="cd00464">
    <property type="entry name" value="SK"/>
    <property type="match status" value="1"/>
</dbReference>
<gene>
    <name evidence="7" type="primary">aroK</name>
    <name evidence="8" type="ORF">D641_0104690</name>
</gene>
<comment type="cofactor">
    <cofactor evidence="7">
        <name>Mg(2+)</name>
        <dbReference type="ChEBI" id="CHEBI:18420"/>
    </cofactor>
    <text evidence="7">Binds 1 Mg(2+) ion per subunit.</text>
</comment>
<dbReference type="HOGENOM" id="CLU_057607_3_1_11"/>
<keyword evidence="2 7" id="KW-0808">Transferase</keyword>
<dbReference type="Proteomes" id="UP000019754">
    <property type="component" value="Unassembled WGS sequence"/>
</dbReference>
<evidence type="ECO:0000313" key="9">
    <source>
        <dbReference type="Proteomes" id="UP000019754"/>
    </source>
</evidence>
<keyword evidence="5 7" id="KW-0067">ATP-binding</keyword>
<reference evidence="8 9" key="1">
    <citation type="journal article" date="2013" name="Genome Announc.">
        <title>Draft genome sequence of an Actinobacterium, Brachybacterium muris strain UCD-AY4.</title>
        <authorList>
            <person name="Lo J.R."/>
            <person name="Lang J.M."/>
            <person name="Darling A.E."/>
            <person name="Eisen J.A."/>
            <person name="Coil D.A."/>
        </authorList>
    </citation>
    <scope>NUCLEOTIDE SEQUENCE [LARGE SCALE GENOMIC DNA]</scope>
    <source>
        <strain evidence="8 9">UCD-AY4</strain>
    </source>
</reference>
<keyword evidence="7" id="KW-0460">Magnesium</keyword>
<evidence type="ECO:0000256" key="4">
    <source>
        <dbReference type="ARBA" id="ARBA00022777"/>
    </source>
</evidence>
<keyword evidence="7" id="KW-0479">Metal-binding</keyword>
<dbReference type="SUPFAM" id="SSF52540">
    <property type="entry name" value="P-loop containing nucleoside triphosphate hydrolases"/>
    <property type="match status" value="1"/>
</dbReference>
<dbReference type="GO" id="GO:0005829">
    <property type="term" value="C:cytosol"/>
    <property type="evidence" value="ECO:0007669"/>
    <property type="project" value="TreeGrafter"/>
</dbReference>
<feature type="binding site" evidence="7">
    <location>
        <position position="120"/>
    </location>
    <ligand>
        <name>ATP</name>
        <dbReference type="ChEBI" id="CHEBI:30616"/>
    </ligand>
</feature>
<keyword evidence="3 7" id="KW-0547">Nucleotide-binding</keyword>
<dbReference type="InterPro" id="IPR031322">
    <property type="entry name" value="Shikimate/glucono_kinase"/>
</dbReference>
<feature type="binding site" evidence="7">
    <location>
        <position position="83"/>
    </location>
    <ligand>
        <name>substrate</name>
    </ligand>
</feature>
<evidence type="ECO:0000256" key="1">
    <source>
        <dbReference type="ARBA" id="ARBA00022605"/>
    </source>
</evidence>
<dbReference type="RefSeq" id="WP_017822649.1">
    <property type="nucleotide sequence ID" value="NZ_AORC01000004.1"/>
</dbReference>
<feature type="binding site" evidence="7">
    <location>
        <position position="19"/>
    </location>
    <ligand>
        <name>Mg(2+)</name>
        <dbReference type="ChEBI" id="CHEBI:18420"/>
    </ligand>
</feature>
<protein>
    <recommendedName>
        <fullName evidence="7">Shikimate kinase</fullName>
        <shortName evidence="7">SK</shortName>
        <ecNumber evidence="7">2.7.1.71</ecNumber>
    </recommendedName>
</protein>
<keyword evidence="1 7" id="KW-0028">Amino-acid biosynthesis</keyword>
<dbReference type="PANTHER" id="PTHR21087">
    <property type="entry name" value="SHIKIMATE KINASE"/>
    <property type="match status" value="1"/>
</dbReference>
<comment type="pathway">
    <text evidence="7">Metabolic intermediate biosynthesis; chorismate biosynthesis; chorismate from D-erythrose 4-phosphate and phosphoenolpyruvate: step 5/7.</text>
</comment>
<dbReference type="GO" id="GO:0005524">
    <property type="term" value="F:ATP binding"/>
    <property type="evidence" value="ECO:0007669"/>
    <property type="project" value="UniProtKB-UniRule"/>
</dbReference>
<keyword evidence="6 7" id="KW-0057">Aromatic amino acid biosynthesis</keyword>
<dbReference type="InterPro" id="IPR000623">
    <property type="entry name" value="Shikimate_kinase/TSH1"/>
</dbReference>
<evidence type="ECO:0000313" key="8">
    <source>
        <dbReference type="EMBL" id="EYT50556.1"/>
    </source>
</evidence>
<organism evidence="8 9">
    <name type="scientific">Brachybacterium muris UCD-AY4</name>
    <dbReference type="NCBI Taxonomy" id="1249481"/>
    <lineage>
        <taxon>Bacteria</taxon>
        <taxon>Bacillati</taxon>
        <taxon>Actinomycetota</taxon>
        <taxon>Actinomycetes</taxon>
        <taxon>Micrococcales</taxon>
        <taxon>Dermabacteraceae</taxon>
        <taxon>Brachybacterium</taxon>
    </lineage>
</organism>
<dbReference type="PRINTS" id="PR01100">
    <property type="entry name" value="SHIKIMTKNASE"/>
</dbReference>
<evidence type="ECO:0000256" key="5">
    <source>
        <dbReference type="ARBA" id="ARBA00022840"/>
    </source>
</evidence>
<feature type="binding site" evidence="7">
    <location>
        <position position="139"/>
    </location>
    <ligand>
        <name>substrate</name>
    </ligand>
</feature>
<dbReference type="GO" id="GO:0008652">
    <property type="term" value="P:amino acid biosynthetic process"/>
    <property type="evidence" value="ECO:0007669"/>
    <property type="project" value="UniProtKB-KW"/>
</dbReference>
<keyword evidence="9" id="KW-1185">Reference proteome</keyword>
<dbReference type="STRING" id="1249481.D641_0104690"/>
<dbReference type="GO" id="GO:0009423">
    <property type="term" value="P:chorismate biosynthetic process"/>
    <property type="evidence" value="ECO:0007669"/>
    <property type="project" value="UniProtKB-UniRule"/>
</dbReference>
<dbReference type="GO" id="GO:0009073">
    <property type="term" value="P:aromatic amino acid family biosynthetic process"/>
    <property type="evidence" value="ECO:0007669"/>
    <property type="project" value="UniProtKB-KW"/>
</dbReference>
<dbReference type="EC" id="2.7.1.71" evidence="7"/>
<comment type="function">
    <text evidence="7">Catalyzes the specific phosphorylation of the 3-hydroxyl group of shikimic acid using ATP as a cosubstrate.</text>
</comment>
<accession>A0A022KXD8</accession>
<comment type="caution">
    <text evidence="8">The sequence shown here is derived from an EMBL/GenBank/DDBJ whole genome shotgun (WGS) entry which is preliminary data.</text>
</comment>
<comment type="catalytic activity">
    <reaction evidence="7">
        <text>shikimate + ATP = 3-phosphoshikimate + ADP + H(+)</text>
        <dbReference type="Rhea" id="RHEA:13121"/>
        <dbReference type="ChEBI" id="CHEBI:15378"/>
        <dbReference type="ChEBI" id="CHEBI:30616"/>
        <dbReference type="ChEBI" id="CHEBI:36208"/>
        <dbReference type="ChEBI" id="CHEBI:145989"/>
        <dbReference type="ChEBI" id="CHEBI:456216"/>
        <dbReference type="EC" id="2.7.1.71"/>
    </reaction>
</comment>
<dbReference type="GO" id="GO:0004765">
    <property type="term" value="F:shikimate kinase activity"/>
    <property type="evidence" value="ECO:0007669"/>
    <property type="project" value="UniProtKB-UniRule"/>
</dbReference>
<keyword evidence="4 7" id="KW-0418">Kinase</keyword>
<feature type="binding site" evidence="7">
    <location>
        <position position="37"/>
    </location>
    <ligand>
        <name>substrate</name>
    </ligand>
</feature>
<feature type="binding site" evidence="7">
    <location>
        <position position="156"/>
    </location>
    <ligand>
        <name>ATP</name>
        <dbReference type="ChEBI" id="CHEBI:30616"/>
    </ligand>
</feature>
<comment type="subcellular location">
    <subcellularLocation>
        <location evidence="7">Cytoplasm</location>
    </subcellularLocation>
</comment>
<evidence type="ECO:0000256" key="2">
    <source>
        <dbReference type="ARBA" id="ARBA00022679"/>
    </source>
</evidence>
<dbReference type="InterPro" id="IPR027417">
    <property type="entry name" value="P-loop_NTPase"/>
</dbReference>
<name>A0A022KXD8_9MICO</name>
<dbReference type="AlphaFoldDB" id="A0A022KXD8"/>